<dbReference type="AlphaFoldDB" id="A0A1H5SL26"/>
<protein>
    <recommendedName>
        <fullName evidence="4">Head domain of trimeric autotransporter adhesin</fullName>
    </recommendedName>
</protein>
<dbReference type="Proteomes" id="UP000236737">
    <property type="component" value="Unassembled WGS sequence"/>
</dbReference>
<evidence type="ECO:0000313" key="3">
    <source>
        <dbReference type="Proteomes" id="UP000236737"/>
    </source>
</evidence>
<sequence length="597" mass="61206">MKKLLLLLLLIQSTILIAQAPQGFNYQATVRNGSGGLITNQNVNFKFNVMQNTPTSVPVFSETHFAPTDDLGAVNLVIGKGTATTGTFPNIDWGNGNYYLGIELNTGSGYVAMGTTQLLSVPYALYAKSSGTNATVGAISAISTVNGASITSGELNLSPADATNGGIITTGIQTIAGAKTFSSDLNVNGATVGKGTGNNIYNTAIGTNSLASNTTGQWNTANGYTALKANTTGSSNTAIGLQALLKNTIGNDNNAIGDNALYNNTTGNDNIAIGVSSLQSNTTGDTNIAIGTTSLTKNTTGFQNIANGGFSLNNNTTGSNNIANGVSSLSKNTTGSNNTAIGAQALSANILGNGNTAIGYWANTIGDLTNATAIGNGAKVSTSNTIQLGDTNVTSVSTSGNYTGKAFVKTGGTASQYLMADGSVSDTGAVSQNKGKPSIMISGKITDAQAAAQIAAEFGPHTENIFINNTTGLTYIDLSMIVKLIELRISNNMNLTRINLKYLSETYGTCLVGTNPLLSTIDLPALTSIGSGSEFIFSNNALPSSFINTFLNRLLNVTPTSGKYIILNQQNPPAPPTGQGIIDLATLKSAGNSVYTD</sequence>
<evidence type="ECO:0000256" key="1">
    <source>
        <dbReference type="SAM" id="SignalP"/>
    </source>
</evidence>
<feature type="chain" id="PRO_5009284101" description="Head domain of trimeric autotransporter adhesin" evidence="1">
    <location>
        <begin position="21"/>
        <end position="597"/>
    </location>
</feature>
<dbReference type="EMBL" id="FNVP01000001">
    <property type="protein sequence ID" value="SEF51150.1"/>
    <property type="molecule type" value="Genomic_DNA"/>
</dbReference>
<evidence type="ECO:0000313" key="2">
    <source>
        <dbReference type="EMBL" id="SEF51150.1"/>
    </source>
</evidence>
<keyword evidence="1" id="KW-0732">Signal</keyword>
<feature type="signal peptide" evidence="1">
    <location>
        <begin position="1"/>
        <end position="20"/>
    </location>
</feature>
<reference evidence="3" key="1">
    <citation type="submission" date="2016-10" db="EMBL/GenBank/DDBJ databases">
        <authorList>
            <person name="Varghese N."/>
            <person name="Submissions S."/>
        </authorList>
    </citation>
    <scope>NUCLEOTIDE SEQUENCE [LARGE SCALE GENOMIC DNA]</scope>
    <source>
        <strain evidence="3">CGMCC 1.9230</strain>
    </source>
</reference>
<organism evidence="2 3">
    <name type="scientific">Flavobacterium urumqiense</name>
    <dbReference type="NCBI Taxonomy" id="935224"/>
    <lineage>
        <taxon>Bacteria</taxon>
        <taxon>Pseudomonadati</taxon>
        <taxon>Bacteroidota</taxon>
        <taxon>Flavobacteriia</taxon>
        <taxon>Flavobacteriales</taxon>
        <taxon>Flavobacteriaceae</taxon>
        <taxon>Flavobacterium</taxon>
    </lineage>
</organism>
<gene>
    <name evidence="2" type="ORF">SAMN04488130_101337</name>
</gene>
<dbReference type="OrthoDB" id="9765957at2"/>
<accession>A0A1H5SL26</accession>
<proteinExistence type="predicted"/>
<dbReference type="RefSeq" id="WP_103998475.1">
    <property type="nucleotide sequence ID" value="NZ_FNVP01000001.1"/>
</dbReference>
<keyword evidence="3" id="KW-1185">Reference proteome</keyword>
<evidence type="ECO:0008006" key="4">
    <source>
        <dbReference type="Google" id="ProtNLM"/>
    </source>
</evidence>
<name>A0A1H5SL26_9FLAO</name>
<dbReference type="Gene3D" id="2.150.10.10">
    <property type="entry name" value="Serralysin-like metalloprotease, C-terminal"/>
    <property type="match status" value="1"/>
</dbReference>
<dbReference type="InterPro" id="IPR011049">
    <property type="entry name" value="Serralysin-like_metalloprot_C"/>
</dbReference>